<evidence type="ECO:0000313" key="3">
    <source>
        <dbReference type="Proteomes" id="UP000000450"/>
    </source>
</evidence>
<dbReference type="SMART" id="SM00671">
    <property type="entry name" value="SEL1"/>
    <property type="match status" value="2"/>
</dbReference>
<proteinExistence type="predicted"/>
<dbReference type="Proteomes" id="UP000000450">
    <property type="component" value="Chromosome"/>
</dbReference>
<gene>
    <name evidence="2" type="ordered locus">Dtpsy_1768</name>
</gene>
<dbReference type="AlphaFoldDB" id="A0A9J9Q9P7"/>
<dbReference type="KEGG" id="dia:Dtpsy_1768"/>
<dbReference type="Pfam" id="PF08238">
    <property type="entry name" value="Sel1"/>
    <property type="match status" value="2"/>
</dbReference>
<evidence type="ECO:0000313" key="2">
    <source>
        <dbReference type="EMBL" id="ACM33225.1"/>
    </source>
</evidence>
<reference evidence="2 3" key="1">
    <citation type="journal article" date="2010" name="J. Bacteriol.">
        <title>Completed genome sequence of the anaerobic iron-oxidizing bacterium Acidovorax ebreus strain TPSY.</title>
        <authorList>
            <person name="Byrne-Bailey K.G."/>
            <person name="Weber K.A."/>
            <person name="Chair A.H."/>
            <person name="Bose S."/>
            <person name="Knox T."/>
            <person name="Spanbauer T.L."/>
            <person name="Chertkov O."/>
            <person name="Coates J.D."/>
        </authorList>
    </citation>
    <scope>NUCLEOTIDE SEQUENCE [LARGE SCALE GENOMIC DNA]</scope>
    <source>
        <strain evidence="2 3">TPSY</strain>
    </source>
</reference>
<dbReference type="RefSeq" id="WP_015913300.1">
    <property type="nucleotide sequence ID" value="NC_011992.1"/>
</dbReference>
<name>A0A9J9Q9P7_ACIET</name>
<organism evidence="2 3">
    <name type="scientific">Acidovorax ebreus (strain TPSY)</name>
    <name type="common">Diaphorobacter sp. (strain TPSY)</name>
    <dbReference type="NCBI Taxonomy" id="535289"/>
    <lineage>
        <taxon>Bacteria</taxon>
        <taxon>Pseudomonadati</taxon>
        <taxon>Pseudomonadota</taxon>
        <taxon>Betaproteobacteria</taxon>
        <taxon>Burkholderiales</taxon>
        <taxon>Comamonadaceae</taxon>
        <taxon>Diaphorobacter</taxon>
    </lineage>
</organism>
<keyword evidence="3" id="KW-1185">Reference proteome</keyword>
<dbReference type="EMBL" id="CP001392">
    <property type="protein sequence ID" value="ACM33225.1"/>
    <property type="molecule type" value="Genomic_DNA"/>
</dbReference>
<sequence length="417" mass="44540">MTPLLRPFAPRAGAALPPGGRRLALPAVLLLACTLLAPAQARIEALPQPAIQPSQGGGDFTPPAVQPTAPLIEPSGSSSVPRIQPSGQPQAEPLRLPQPEDEATLAQLRRLRATALAPARKGSAAEKAAARSAWVLGLLYLHGERVPLDRTQARYWFERARTLGEPHASAGLAWCEIDGCVGPPQPAAARPWIAQLRAVDAPLALLLEWWAQERLAPLPPSAAAPRAPDAPPQENGHAALLQRAAQAGSAQALNELGLRQIAAARLPDALAQFRAAAPRSPAAASNARLLASRMEQTISAQPAPHTADEWLAQARRYHRGDGVPSNYTEAIRLYQIAAASGSRPAKRMLELIYSRPAPDGTIDVAWMRQLSTMELSPEGSVLTLQPPPTPQLFVRDPTPLYALIPQEWRSGRPVGPR</sequence>
<dbReference type="InterPro" id="IPR011990">
    <property type="entry name" value="TPR-like_helical_dom_sf"/>
</dbReference>
<dbReference type="PROSITE" id="PS51257">
    <property type="entry name" value="PROKAR_LIPOPROTEIN"/>
    <property type="match status" value="1"/>
</dbReference>
<dbReference type="InterPro" id="IPR050767">
    <property type="entry name" value="Sel1_AlgK"/>
</dbReference>
<accession>A0A9J9Q9P7</accession>
<dbReference type="Gene3D" id="1.25.40.10">
    <property type="entry name" value="Tetratricopeptide repeat domain"/>
    <property type="match status" value="2"/>
</dbReference>
<feature type="compositionally biased region" description="Polar residues" evidence="1">
    <location>
        <begin position="75"/>
        <end position="89"/>
    </location>
</feature>
<dbReference type="InterPro" id="IPR006597">
    <property type="entry name" value="Sel1-like"/>
</dbReference>
<protein>
    <submittedName>
        <fullName evidence="2">Sel1 domain protein repeat-containing protein</fullName>
    </submittedName>
</protein>
<evidence type="ECO:0000256" key="1">
    <source>
        <dbReference type="SAM" id="MobiDB-lite"/>
    </source>
</evidence>
<feature type="region of interest" description="Disordered" evidence="1">
    <location>
        <begin position="49"/>
        <end position="98"/>
    </location>
</feature>
<dbReference type="SUPFAM" id="SSF81901">
    <property type="entry name" value="HCP-like"/>
    <property type="match status" value="2"/>
</dbReference>
<dbReference type="PANTHER" id="PTHR11102">
    <property type="entry name" value="SEL-1-LIKE PROTEIN"/>
    <property type="match status" value="1"/>
</dbReference>
<dbReference type="PANTHER" id="PTHR11102:SF160">
    <property type="entry name" value="ERAD-ASSOCIATED E3 UBIQUITIN-PROTEIN LIGASE COMPONENT HRD3"/>
    <property type="match status" value="1"/>
</dbReference>